<dbReference type="PANTHER" id="PTHR36973">
    <property type="entry name" value="SLL1456 PROTEIN-RELATED"/>
    <property type="match status" value="1"/>
</dbReference>
<dbReference type="Pfam" id="PF05050">
    <property type="entry name" value="Methyltransf_21"/>
    <property type="match status" value="1"/>
</dbReference>
<evidence type="ECO:0000313" key="3">
    <source>
        <dbReference type="Proteomes" id="UP000193623"/>
    </source>
</evidence>
<keyword evidence="3" id="KW-1185">Reference proteome</keyword>
<organism evidence="2 3">
    <name type="scientific">Pseudooctadecabacter jejudonensis</name>
    <dbReference type="NCBI Taxonomy" id="1391910"/>
    <lineage>
        <taxon>Bacteria</taxon>
        <taxon>Pseudomonadati</taxon>
        <taxon>Pseudomonadota</taxon>
        <taxon>Alphaproteobacteria</taxon>
        <taxon>Rhodobacterales</taxon>
        <taxon>Paracoccaceae</taxon>
        <taxon>Pseudooctadecabacter</taxon>
    </lineage>
</organism>
<protein>
    <recommendedName>
        <fullName evidence="1">Methyltransferase FkbM domain-containing protein</fullName>
    </recommendedName>
</protein>
<gene>
    <name evidence="2" type="ORF">PSJ8397_00514</name>
</gene>
<dbReference type="RefSeq" id="WP_085862971.1">
    <property type="nucleotide sequence ID" value="NZ_FWFT01000001.1"/>
</dbReference>
<dbReference type="Proteomes" id="UP000193623">
    <property type="component" value="Unassembled WGS sequence"/>
</dbReference>
<evidence type="ECO:0000259" key="1">
    <source>
        <dbReference type="Pfam" id="PF05050"/>
    </source>
</evidence>
<dbReference type="EMBL" id="FWFT01000001">
    <property type="protein sequence ID" value="SLN17187.1"/>
    <property type="molecule type" value="Genomic_DNA"/>
</dbReference>
<dbReference type="NCBIfam" id="TIGR01444">
    <property type="entry name" value="fkbM_fam"/>
    <property type="match status" value="1"/>
</dbReference>
<dbReference type="Gene3D" id="3.40.50.150">
    <property type="entry name" value="Vaccinia Virus protein VP39"/>
    <property type="match status" value="1"/>
</dbReference>
<evidence type="ECO:0000313" key="2">
    <source>
        <dbReference type="EMBL" id="SLN17187.1"/>
    </source>
</evidence>
<accession>A0A1Y5RHD8</accession>
<sequence>MARTNRDRLMFLKETLAPEDMKILDVGANPINVPDYQLLIEEGMCHVWGFEPNPRAFAELQKQPRDNATYFPQAVGPEGKGIYYAHEFAVLSSLFKIYKPTADFLGRERWYQKEITEIEMDMVTVDSIPDMPKVDLLKMDLQGGELSVMQGGRTTLSEAMVVIPEVRFIRMYEDEPLWGDLDAELRAQGFQLHKFLTQKALPVKHSQWRQLDRKSVGSQLLDGDAVYIRNIEDIGTVTEHQLKQLAIAAAVVFESYDLTLHCLDELGRRGACDPKAAKQFVAHLPQDVLAAPKTDRQAAA</sequence>
<name>A0A1Y5RHD8_9RHOB</name>
<dbReference type="InterPro" id="IPR029063">
    <property type="entry name" value="SAM-dependent_MTases_sf"/>
</dbReference>
<feature type="domain" description="Methyltransferase FkbM" evidence="1">
    <location>
        <begin position="25"/>
        <end position="192"/>
    </location>
</feature>
<dbReference type="InterPro" id="IPR006342">
    <property type="entry name" value="FkbM_mtfrase"/>
</dbReference>
<dbReference type="InterPro" id="IPR053188">
    <property type="entry name" value="FkbM_Methyltransferase"/>
</dbReference>
<dbReference type="AlphaFoldDB" id="A0A1Y5RHD8"/>
<reference evidence="2 3" key="1">
    <citation type="submission" date="2017-03" db="EMBL/GenBank/DDBJ databases">
        <authorList>
            <person name="Afonso C.L."/>
            <person name="Miller P.J."/>
            <person name="Scott M.A."/>
            <person name="Spackman E."/>
            <person name="Goraichik I."/>
            <person name="Dimitrov K.M."/>
            <person name="Suarez D.L."/>
            <person name="Swayne D.E."/>
        </authorList>
    </citation>
    <scope>NUCLEOTIDE SEQUENCE [LARGE SCALE GENOMIC DNA]</scope>
    <source>
        <strain evidence="2 3">CECT 8397</strain>
    </source>
</reference>
<dbReference type="OrthoDB" id="292760at2"/>
<dbReference type="GO" id="GO:0008171">
    <property type="term" value="F:O-methyltransferase activity"/>
    <property type="evidence" value="ECO:0007669"/>
    <property type="project" value="TreeGrafter"/>
</dbReference>
<proteinExistence type="predicted"/>
<dbReference type="PANTHER" id="PTHR36973:SF4">
    <property type="entry name" value="NODULATION PROTEIN"/>
    <property type="match status" value="1"/>
</dbReference>
<dbReference type="SUPFAM" id="SSF53335">
    <property type="entry name" value="S-adenosyl-L-methionine-dependent methyltransferases"/>
    <property type="match status" value="1"/>
</dbReference>